<name>A0A7I7MPT6_9MYCO</name>
<dbReference type="EMBL" id="AP022575">
    <property type="protein sequence ID" value="BBX74096.1"/>
    <property type="molecule type" value="Genomic_DNA"/>
</dbReference>
<keyword evidence="2" id="KW-1185">Reference proteome</keyword>
<evidence type="ECO:0000313" key="1">
    <source>
        <dbReference type="EMBL" id="BBX74096.1"/>
    </source>
</evidence>
<gene>
    <name evidence="1" type="ORF">MSHI_20020</name>
</gene>
<protein>
    <submittedName>
        <fullName evidence="1">Uncharacterized protein</fullName>
    </submittedName>
</protein>
<dbReference type="KEGG" id="mshj:MSHI_20020"/>
<organism evidence="1 2">
    <name type="scientific">Mycobacterium shinjukuense</name>
    <dbReference type="NCBI Taxonomy" id="398694"/>
    <lineage>
        <taxon>Bacteria</taxon>
        <taxon>Bacillati</taxon>
        <taxon>Actinomycetota</taxon>
        <taxon>Actinomycetes</taxon>
        <taxon>Mycobacteriales</taxon>
        <taxon>Mycobacteriaceae</taxon>
        <taxon>Mycobacterium</taxon>
    </lineage>
</organism>
<sequence>MSARTSRSWKAAACALRDWYFWAYDPNKAVTAADTSSAAGASTAVVDNAAAALAALIIDPIPANSEAAVVIKSGTANINDICDLPRGAIQSSAAKRTRGTKSYPRSECLEGNFGNRVSLSDAAGKSQG</sequence>
<accession>A0A7I7MPT6</accession>
<reference evidence="1 2" key="1">
    <citation type="journal article" date="2019" name="Emerg. Microbes Infect.">
        <title>Comprehensive subspecies identification of 175 nontuberculous mycobacteria species based on 7547 genomic profiles.</title>
        <authorList>
            <person name="Matsumoto Y."/>
            <person name="Kinjo T."/>
            <person name="Motooka D."/>
            <person name="Nabeya D."/>
            <person name="Jung N."/>
            <person name="Uechi K."/>
            <person name="Horii T."/>
            <person name="Iida T."/>
            <person name="Fujita J."/>
            <person name="Nakamura S."/>
        </authorList>
    </citation>
    <scope>NUCLEOTIDE SEQUENCE [LARGE SCALE GENOMIC DNA]</scope>
    <source>
        <strain evidence="1 2">JCM 14233</strain>
    </source>
</reference>
<evidence type="ECO:0000313" key="2">
    <source>
        <dbReference type="Proteomes" id="UP000467236"/>
    </source>
</evidence>
<proteinExistence type="predicted"/>
<dbReference type="AlphaFoldDB" id="A0A7I7MPT6"/>
<dbReference type="Proteomes" id="UP000467236">
    <property type="component" value="Chromosome"/>
</dbReference>